<organism evidence="1">
    <name type="scientific">Cacopsylla melanoneura</name>
    <dbReference type="NCBI Taxonomy" id="428564"/>
    <lineage>
        <taxon>Eukaryota</taxon>
        <taxon>Metazoa</taxon>
        <taxon>Ecdysozoa</taxon>
        <taxon>Arthropoda</taxon>
        <taxon>Hexapoda</taxon>
        <taxon>Insecta</taxon>
        <taxon>Pterygota</taxon>
        <taxon>Neoptera</taxon>
        <taxon>Paraneoptera</taxon>
        <taxon>Hemiptera</taxon>
        <taxon>Sternorrhyncha</taxon>
        <taxon>Psylloidea</taxon>
        <taxon>Psyllidae</taxon>
        <taxon>Psyllinae</taxon>
        <taxon>Cacopsylla</taxon>
    </lineage>
</organism>
<proteinExistence type="predicted"/>
<dbReference type="EMBL" id="HBUF01222161">
    <property type="protein sequence ID" value="CAG6669855.1"/>
    <property type="molecule type" value="Transcribed_RNA"/>
</dbReference>
<dbReference type="AlphaFoldDB" id="A0A8D8SKJ7"/>
<reference evidence="1" key="1">
    <citation type="submission" date="2021-05" db="EMBL/GenBank/DDBJ databases">
        <authorList>
            <person name="Alioto T."/>
            <person name="Alioto T."/>
            <person name="Gomez Garrido J."/>
        </authorList>
    </citation>
    <scope>NUCLEOTIDE SEQUENCE</scope>
</reference>
<accession>A0A8D8SKJ7</accession>
<evidence type="ECO:0000313" key="1">
    <source>
        <dbReference type="EMBL" id="CAG6669855.1"/>
    </source>
</evidence>
<protein>
    <submittedName>
        <fullName evidence="1">Uncharacterized protein</fullName>
    </submittedName>
</protein>
<dbReference type="EMBL" id="HBUF01222162">
    <property type="protein sequence ID" value="CAG6669857.1"/>
    <property type="molecule type" value="Transcribed_RNA"/>
</dbReference>
<sequence>MVHTHHFPRQKDNHLACCGRPVGSLWCVCSIGSQTVLPTQQFSTSHWLSVTHTMYPVQCLDTIFLRRSLDMDSHLFDRHDPLTARQEELRFMVSCVCLGYPCSSLLRRSITTLLQYKQL</sequence>
<name>A0A8D8SKJ7_9HEMI</name>